<proteinExistence type="predicted"/>
<dbReference type="RefSeq" id="WP_128867319.1">
    <property type="nucleotide sequence ID" value="NZ_CP014951.1"/>
</dbReference>
<gene>
    <name evidence="1" type="ORF">ERS075579_04634</name>
</gene>
<protein>
    <submittedName>
        <fullName evidence="1">Uncharacterized protein</fullName>
    </submittedName>
</protein>
<evidence type="ECO:0000313" key="2">
    <source>
        <dbReference type="Proteomes" id="UP000045782"/>
    </source>
</evidence>
<reference evidence="1 2" key="1">
    <citation type="submission" date="2015-03" db="EMBL/GenBank/DDBJ databases">
        <authorList>
            <person name="Murphy D."/>
        </authorList>
    </citation>
    <scope>NUCLEOTIDE SEQUENCE [LARGE SCALE GENOMIC DNA]</scope>
    <source>
        <strain evidence="1 2">PAP088</strain>
    </source>
</reference>
<accession>A0A0U0ZST3</accession>
<name>A0A0U0ZST3_9MYCO</name>
<dbReference type="AlphaFoldDB" id="A0A0U0ZST3"/>
<evidence type="ECO:0000313" key="1">
    <source>
        <dbReference type="EMBL" id="CPV69750.1"/>
    </source>
</evidence>
<sequence length="386" mass="42173">MSDDVSGSPEARLIEASREELRPRLSARRAAELSGISEGRWRQIVKGFQQVTKDVRVPVRAPAETLARMANTVGVTPEQLRDVDRNDAAAELDLLRERIASEGAQVAAAPPGSVKAINSMVLRQIDLMIHLPMDIDDADLEKLRDLRNEVSLLPEVLGPIVDTPEGGVQHTEQAGMLLEEAQRILERYTDSLFPEDHRLYSKNRARLFGGNRGGEDGDGESHAMSIQFGDGGSVVMPYKIFGAIEHEVERLATDPEALDNISLANIADWQTLAHYVAVKNLGYICVFASESGAKSFAQHFPDVTLPSGFFTAARIFLQRTKEVNSRSGFVMGPVDVGVGIAEKVYSGDMSTPDINGLLPEEQSGVLLQQFMVFALVVQYARGAFAV</sequence>
<dbReference type="Proteomes" id="UP000045782">
    <property type="component" value="Unassembled WGS sequence"/>
</dbReference>
<organism evidence="1 2">
    <name type="scientific">Mycobacteroides abscessus</name>
    <dbReference type="NCBI Taxonomy" id="36809"/>
    <lineage>
        <taxon>Bacteria</taxon>
        <taxon>Bacillati</taxon>
        <taxon>Actinomycetota</taxon>
        <taxon>Actinomycetes</taxon>
        <taxon>Mycobacteriales</taxon>
        <taxon>Mycobacteriaceae</taxon>
        <taxon>Mycobacteroides</taxon>
    </lineage>
</organism>
<dbReference type="EMBL" id="CSWP01000012">
    <property type="protein sequence ID" value="CPV69750.1"/>
    <property type="molecule type" value="Genomic_DNA"/>
</dbReference>